<keyword evidence="5 7" id="KW-1133">Transmembrane helix</keyword>
<gene>
    <name evidence="9" type="ORF">GH810_16815</name>
</gene>
<dbReference type="Proteomes" id="UP000616595">
    <property type="component" value="Unassembled WGS sequence"/>
</dbReference>
<sequence length="230" mass="25150">MDTTKDIDLKELLEIIVKKWWLIILLTIIGFGSAYFVSTKYITPIYEAKTVLYIGSEDSSLGSIGISLGQLEANSQLLVDYKQIALTRLVINEVMKNTGYNISYDNFQNNIVIENISGSRLFTVGFKNPDPATAKLISDELAKQLTVAASQIVGVQNIRILDQSSVPQTPVSPNILLNTVVGGALGLLVAFIIIVIMFALKDTVKNEEDIEKLIGISVLGSIPEFKGEAK</sequence>
<name>A0A923I4W8_9FIRM</name>
<dbReference type="Pfam" id="PF02706">
    <property type="entry name" value="Wzz"/>
    <property type="match status" value="1"/>
</dbReference>
<keyword evidence="6 7" id="KW-0472">Membrane</keyword>
<feature type="transmembrane region" description="Helical" evidence="7">
    <location>
        <begin position="175"/>
        <end position="200"/>
    </location>
</feature>
<evidence type="ECO:0000256" key="3">
    <source>
        <dbReference type="ARBA" id="ARBA00022475"/>
    </source>
</evidence>
<evidence type="ECO:0000259" key="8">
    <source>
        <dbReference type="Pfam" id="PF02706"/>
    </source>
</evidence>
<feature type="transmembrane region" description="Helical" evidence="7">
    <location>
        <begin position="20"/>
        <end position="37"/>
    </location>
</feature>
<keyword evidence="4 7" id="KW-0812">Transmembrane</keyword>
<proteinExistence type="inferred from homology"/>
<dbReference type="GO" id="GO:0005886">
    <property type="term" value="C:plasma membrane"/>
    <property type="evidence" value="ECO:0007669"/>
    <property type="project" value="UniProtKB-SubCell"/>
</dbReference>
<dbReference type="InterPro" id="IPR050445">
    <property type="entry name" value="Bact_polysacc_biosynth/exp"/>
</dbReference>
<dbReference type="RefSeq" id="WP_148568620.1">
    <property type="nucleotide sequence ID" value="NZ_RXYA01000025.1"/>
</dbReference>
<dbReference type="PANTHER" id="PTHR32309">
    <property type="entry name" value="TYROSINE-PROTEIN KINASE"/>
    <property type="match status" value="1"/>
</dbReference>
<evidence type="ECO:0000313" key="9">
    <source>
        <dbReference type="EMBL" id="MBC3889963.1"/>
    </source>
</evidence>
<keyword evidence="3" id="KW-1003">Cell membrane</keyword>
<dbReference type="OrthoDB" id="2360475at2"/>
<dbReference type="AlphaFoldDB" id="A0A923I4W8"/>
<evidence type="ECO:0000256" key="5">
    <source>
        <dbReference type="ARBA" id="ARBA00022989"/>
    </source>
</evidence>
<organism evidence="9 10">
    <name type="scientific">Acetobacterium paludosum</name>
    <dbReference type="NCBI Taxonomy" id="52693"/>
    <lineage>
        <taxon>Bacteria</taxon>
        <taxon>Bacillati</taxon>
        <taxon>Bacillota</taxon>
        <taxon>Clostridia</taxon>
        <taxon>Eubacteriales</taxon>
        <taxon>Eubacteriaceae</taxon>
        <taxon>Acetobacterium</taxon>
    </lineage>
</organism>
<evidence type="ECO:0000256" key="2">
    <source>
        <dbReference type="ARBA" id="ARBA00006683"/>
    </source>
</evidence>
<evidence type="ECO:0000313" key="10">
    <source>
        <dbReference type="Proteomes" id="UP000616595"/>
    </source>
</evidence>
<comment type="caution">
    <text evidence="9">The sequence shown here is derived from an EMBL/GenBank/DDBJ whole genome shotgun (WGS) entry which is preliminary data.</text>
</comment>
<dbReference type="InterPro" id="IPR003856">
    <property type="entry name" value="LPS_length_determ_N"/>
</dbReference>
<comment type="similarity">
    <text evidence="2">Belongs to the CpsC/CapA family.</text>
</comment>
<evidence type="ECO:0000256" key="1">
    <source>
        <dbReference type="ARBA" id="ARBA00004651"/>
    </source>
</evidence>
<reference evidence="9" key="2">
    <citation type="submission" date="2020-10" db="EMBL/GenBank/DDBJ databases">
        <title>Comparative genomics of the Acetobacterium genus.</title>
        <authorList>
            <person name="Marshall C."/>
            <person name="May H."/>
            <person name="Norman S."/>
        </authorList>
    </citation>
    <scope>NUCLEOTIDE SEQUENCE</scope>
    <source>
        <strain evidence="9">DER-2019</strain>
    </source>
</reference>
<comment type="subcellular location">
    <subcellularLocation>
        <location evidence="1">Cell membrane</location>
        <topology evidence="1">Multi-pass membrane protein</topology>
    </subcellularLocation>
</comment>
<evidence type="ECO:0000256" key="6">
    <source>
        <dbReference type="ARBA" id="ARBA00023136"/>
    </source>
</evidence>
<feature type="domain" description="Polysaccharide chain length determinant N-terminal" evidence="8">
    <location>
        <begin position="6"/>
        <end position="97"/>
    </location>
</feature>
<evidence type="ECO:0000256" key="7">
    <source>
        <dbReference type="SAM" id="Phobius"/>
    </source>
</evidence>
<evidence type="ECO:0000256" key="4">
    <source>
        <dbReference type="ARBA" id="ARBA00022692"/>
    </source>
</evidence>
<keyword evidence="10" id="KW-1185">Reference proteome</keyword>
<dbReference type="EMBL" id="WJBD01000034">
    <property type="protein sequence ID" value="MBC3889963.1"/>
    <property type="molecule type" value="Genomic_DNA"/>
</dbReference>
<protein>
    <recommendedName>
        <fullName evidence="8">Polysaccharide chain length determinant N-terminal domain-containing protein</fullName>
    </recommendedName>
</protein>
<reference evidence="9" key="1">
    <citation type="submission" date="2019-10" db="EMBL/GenBank/DDBJ databases">
        <authorList>
            <person name="Ross D.E."/>
            <person name="Gulliver D."/>
        </authorList>
    </citation>
    <scope>NUCLEOTIDE SEQUENCE</scope>
    <source>
        <strain evidence="9">DER-2019</strain>
    </source>
</reference>
<dbReference type="PANTHER" id="PTHR32309:SF31">
    <property type="entry name" value="CAPSULAR EXOPOLYSACCHARIDE FAMILY"/>
    <property type="match status" value="1"/>
</dbReference>
<accession>A0A923I4W8</accession>